<dbReference type="EMBL" id="VHIR01000007">
    <property type="protein sequence ID" value="TQE43625.1"/>
    <property type="molecule type" value="Genomic_DNA"/>
</dbReference>
<dbReference type="PANTHER" id="PTHR43776:SF8">
    <property type="entry name" value="ABC TRANSPORTER, ATP-BINDING PROTEIN"/>
    <property type="match status" value="1"/>
</dbReference>
<evidence type="ECO:0000256" key="3">
    <source>
        <dbReference type="ARBA" id="ARBA00022840"/>
    </source>
</evidence>
<keyword evidence="6" id="KW-1185">Reference proteome</keyword>
<dbReference type="InterPro" id="IPR013563">
    <property type="entry name" value="Oligopep_ABC_C"/>
</dbReference>
<dbReference type="AlphaFoldDB" id="A0A540R7A1"/>
<dbReference type="PANTHER" id="PTHR43776">
    <property type="entry name" value="TRANSPORT ATP-BINDING PROTEIN"/>
    <property type="match status" value="1"/>
</dbReference>
<evidence type="ECO:0000256" key="1">
    <source>
        <dbReference type="ARBA" id="ARBA00022448"/>
    </source>
</evidence>
<sequence>MHDCKPAGSSVLDVSIQAQIINLCADLREQEETSFLFISHVLSVVENLCDRILIMYRGVVVEEGTKDHIFTDLRHPYTQTLLDAVPILDPRRSPSQQSFGTVTKMCPTMWRQRTSTPRACV</sequence>
<keyword evidence="3 5" id="KW-0067">ATP-binding</keyword>
<evidence type="ECO:0000256" key="2">
    <source>
        <dbReference type="ARBA" id="ARBA00022741"/>
    </source>
</evidence>
<evidence type="ECO:0000313" key="6">
    <source>
        <dbReference type="Proteomes" id="UP000318080"/>
    </source>
</evidence>
<keyword evidence="1" id="KW-0813">Transport</keyword>
<proteinExistence type="predicted"/>
<gene>
    <name evidence="5" type="ORF">EJK80_06360</name>
</gene>
<dbReference type="GO" id="GO:0005524">
    <property type="term" value="F:ATP binding"/>
    <property type="evidence" value="ECO:0007669"/>
    <property type="project" value="UniProtKB-KW"/>
</dbReference>
<dbReference type="Gene3D" id="3.40.50.300">
    <property type="entry name" value="P-loop containing nucleotide triphosphate hydrolases"/>
    <property type="match status" value="1"/>
</dbReference>
<dbReference type="InterPro" id="IPR027417">
    <property type="entry name" value="P-loop_NTPase"/>
</dbReference>
<name>A0A540R7A1_9CORY</name>
<dbReference type="RefSeq" id="WP_141628879.1">
    <property type="nucleotide sequence ID" value="NZ_VHIR01000007.1"/>
</dbReference>
<comment type="caution">
    <text evidence="5">The sequence shown here is derived from an EMBL/GenBank/DDBJ whole genome shotgun (WGS) entry which is preliminary data.</text>
</comment>
<evidence type="ECO:0000259" key="4">
    <source>
        <dbReference type="Pfam" id="PF08352"/>
    </source>
</evidence>
<dbReference type="SUPFAM" id="SSF52540">
    <property type="entry name" value="P-loop containing nucleoside triphosphate hydrolases"/>
    <property type="match status" value="1"/>
</dbReference>
<keyword evidence="2" id="KW-0547">Nucleotide-binding</keyword>
<dbReference type="GO" id="GO:0015833">
    <property type="term" value="P:peptide transport"/>
    <property type="evidence" value="ECO:0007669"/>
    <property type="project" value="InterPro"/>
</dbReference>
<organism evidence="5 6">
    <name type="scientific">Corynebacterium phoceense</name>
    <dbReference type="NCBI Taxonomy" id="1686286"/>
    <lineage>
        <taxon>Bacteria</taxon>
        <taxon>Bacillati</taxon>
        <taxon>Actinomycetota</taxon>
        <taxon>Actinomycetes</taxon>
        <taxon>Mycobacteriales</taxon>
        <taxon>Corynebacteriaceae</taxon>
        <taxon>Corynebacterium</taxon>
    </lineage>
</organism>
<dbReference type="InterPro" id="IPR050319">
    <property type="entry name" value="ABC_transp_ATP-bind"/>
</dbReference>
<dbReference type="Proteomes" id="UP000318080">
    <property type="component" value="Unassembled WGS sequence"/>
</dbReference>
<dbReference type="Pfam" id="PF08352">
    <property type="entry name" value="oligo_HPY"/>
    <property type="match status" value="1"/>
</dbReference>
<evidence type="ECO:0000313" key="5">
    <source>
        <dbReference type="EMBL" id="TQE43625.1"/>
    </source>
</evidence>
<protein>
    <submittedName>
        <fullName evidence="5">ABC transporter ATP-binding protein</fullName>
    </submittedName>
</protein>
<reference evidence="5 6" key="1">
    <citation type="submission" date="2019-06" db="EMBL/GenBank/DDBJ databases">
        <title>Draft genome of C. phoceense Strain 272.</title>
        <authorList>
            <person name="Pacheco L.G.C."/>
            <person name="Barberis C.M."/>
            <person name="Almuzara M.N."/>
            <person name="Traglia G.M."/>
            <person name="Santos C.S."/>
            <person name="Rocha D.J.P.G."/>
            <person name="Aguiar E.R.G.R."/>
            <person name="Vay C.A."/>
        </authorList>
    </citation>
    <scope>NUCLEOTIDE SEQUENCE [LARGE SCALE GENOMIC DNA]</scope>
    <source>
        <strain evidence="5 6">272</strain>
    </source>
</reference>
<feature type="domain" description="Oligopeptide/dipeptide ABC transporter C-terminal" evidence="4">
    <location>
        <begin position="61"/>
        <end position="93"/>
    </location>
</feature>
<accession>A0A540R7A1</accession>